<gene>
    <name evidence="2" type="ORF">DWZ25_00095</name>
</gene>
<sequence>MATMKSITASGSRLGQLKRLALVLAKNIDSCEDARLLPQLAKQYRDTIREIEEMEGAPSDDDEVSAILAQRQQDGKPGAVRTHRSGVPEH</sequence>
<evidence type="ECO:0000313" key="2">
    <source>
        <dbReference type="EMBL" id="RGB90226.1"/>
    </source>
</evidence>
<name>A0A3E2U1Z8_9FIRM</name>
<proteinExistence type="predicted"/>
<comment type="caution">
    <text evidence="2">The sequence shown here is derived from an EMBL/GenBank/DDBJ whole genome shotgun (WGS) entry which is preliminary data.</text>
</comment>
<organism evidence="2 3">
    <name type="scientific">Faecalibacterium prausnitzii</name>
    <dbReference type="NCBI Taxonomy" id="853"/>
    <lineage>
        <taxon>Bacteria</taxon>
        <taxon>Bacillati</taxon>
        <taxon>Bacillota</taxon>
        <taxon>Clostridia</taxon>
        <taxon>Eubacteriales</taxon>
        <taxon>Oscillospiraceae</taxon>
        <taxon>Faecalibacterium</taxon>
    </lineage>
</organism>
<evidence type="ECO:0000256" key="1">
    <source>
        <dbReference type="SAM" id="MobiDB-lite"/>
    </source>
</evidence>
<dbReference type="AlphaFoldDB" id="A0A3E2U1Z8"/>
<accession>A0A3E2U1Z8</accession>
<evidence type="ECO:0000313" key="3">
    <source>
        <dbReference type="Proteomes" id="UP000260782"/>
    </source>
</evidence>
<dbReference type="EMBL" id="QVES01000001">
    <property type="protein sequence ID" value="RGB90226.1"/>
    <property type="molecule type" value="Genomic_DNA"/>
</dbReference>
<feature type="region of interest" description="Disordered" evidence="1">
    <location>
        <begin position="54"/>
        <end position="90"/>
    </location>
</feature>
<reference evidence="2 3" key="1">
    <citation type="submission" date="2018-08" db="EMBL/GenBank/DDBJ databases">
        <title>A genome reference for cultivated species of the human gut microbiota.</title>
        <authorList>
            <person name="Zou Y."/>
            <person name="Xue W."/>
            <person name="Luo G."/>
        </authorList>
    </citation>
    <scope>NUCLEOTIDE SEQUENCE [LARGE SCALE GENOMIC DNA]</scope>
    <source>
        <strain evidence="2 3">AF31-14AC</strain>
    </source>
</reference>
<protein>
    <submittedName>
        <fullName evidence="2">Uncharacterized protein</fullName>
    </submittedName>
</protein>
<dbReference type="Proteomes" id="UP000260782">
    <property type="component" value="Unassembled WGS sequence"/>
</dbReference>
<dbReference type="RefSeq" id="WP_117529336.1">
    <property type="nucleotide sequence ID" value="NZ_QVES01000001.1"/>
</dbReference>
<feature type="compositionally biased region" description="Acidic residues" evidence="1">
    <location>
        <begin position="54"/>
        <end position="64"/>
    </location>
</feature>